<feature type="domain" description="Phosphatidic acid phosphatase type 2/haloperoxidase" evidence="4">
    <location>
        <begin position="92"/>
        <end position="201"/>
    </location>
</feature>
<organism evidence="5 6">
    <name type="scientific">Tetradesmus obliquus</name>
    <name type="common">Green alga</name>
    <name type="synonym">Acutodesmus obliquus</name>
    <dbReference type="NCBI Taxonomy" id="3088"/>
    <lineage>
        <taxon>Eukaryota</taxon>
        <taxon>Viridiplantae</taxon>
        <taxon>Chlorophyta</taxon>
        <taxon>core chlorophytes</taxon>
        <taxon>Chlorophyceae</taxon>
        <taxon>CS clade</taxon>
        <taxon>Sphaeropleales</taxon>
        <taxon>Scenedesmaceae</taxon>
        <taxon>Tetradesmus</taxon>
    </lineage>
</organism>
<evidence type="ECO:0000313" key="5">
    <source>
        <dbReference type="EMBL" id="SZX64552.1"/>
    </source>
</evidence>
<feature type="transmembrane region" description="Helical" evidence="3">
    <location>
        <begin position="91"/>
        <end position="113"/>
    </location>
</feature>
<feature type="region of interest" description="Disordered" evidence="2">
    <location>
        <begin position="1"/>
        <end position="39"/>
    </location>
</feature>
<dbReference type="GO" id="GO:0008610">
    <property type="term" value="P:lipid biosynthetic process"/>
    <property type="evidence" value="ECO:0007669"/>
    <property type="project" value="TreeGrafter"/>
</dbReference>
<dbReference type="PANTHER" id="PTHR11247:SF40">
    <property type="entry name" value="LIPID PHOSPHATE PHOSPHATASE EPSILON 1, CHLOROPLASTIC"/>
    <property type="match status" value="1"/>
</dbReference>
<evidence type="ECO:0000256" key="1">
    <source>
        <dbReference type="ARBA" id="ARBA00022801"/>
    </source>
</evidence>
<keyword evidence="1" id="KW-0378">Hydrolase</keyword>
<dbReference type="EMBL" id="FNXT01000417">
    <property type="protein sequence ID" value="SZX64552.1"/>
    <property type="molecule type" value="Genomic_DNA"/>
</dbReference>
<gene>
    <name evidence="5" type="ORF">BQ4739_LOCUS5059</name>
</gene>
<dbReference type="SMART" id="SM00014">
    <property type="entry name" value="acidPPc"/>
    <property type="match status" value="1"/>
</dbReference>
<feature type="compositionally biased region" description="Polar residues" evidence="2">
    <location>
        <begin position="1"/>
        <end position="10"/>
    </location>
</feature>
<evidence type="ECO:0000259" key="4">
    <source>
        <dbReference type="SMART" id="SM00014"/>
    </source>
</evidence>
<feature type="compositionally biased region" description="Low complexity" evidence="2">
    <location>
        <begin position="279"/>
        <end position="289"/>
    </location>
</feature>
<feature type="region of interest" description="Disordered" evidence="2">
    <location>
        <begin position="272"/>
        <end position="292"/>
    </location>
</feature>
<dbReference type="STRING" id="3088.A0A383VIH4"/>
<accession>A0A383VIH4</accession>
<dbReference type="InterPro" id="IPR000326">
    <property type="entry name" value="PAP2/HPO"/>
</dbReference>
<name>A0A383VIH4_TETOB</name>
<dbReference type="InterPro" id="IPR036938">
    <property type="entry name" value="PAP2/HPO_sf"/>
</dbReference>
<dbReference type="GO" id="GO:0047874">
    <property type="term" value="F:dolichyldiphosphatase activity"/>
    <property type="evidence" value="ECO:0007669"/>
    <property type="project" value="TreeGrafter"/>
</dbReference>
<dbReference type="SUPFAM" id="SSF48317">
    <property type="entry name" value="Acid phosphatase/Vanadium-dependent haloperoxidase"/>
    <property type="match status" value="1"/>
</dbReference>
<dbReference type="GO" id="GO:0006487">
    <property type="term" value="P:protein N-linked glycosylation"/>
    <property type="evidence" value="ECO:0007669"/>
    <property type="project" value="TreeGrafter"/>
</dbReference>
<dbReference type="PANTHER" id="PTHR11247">
    <property type="entry name" value="PALMITOYL-PROTEIN THIOESTERASE/DOLICHYLDIPHOSPHATASE 1"/>
    <property type="match status" value="1"/>
</dbReference>
<dbReference type="Gene3D" id="1.20.144.10">
    <property type="entry name" value="Phosphatidic acid phosphatase type 2/haloperoxidase"/>
    <property type="match status" value="1"/>
</dbReference>
<keyword evidence="3" id="KW-0812">Transmembrane</keyword>
<keyword evidence="6" id="KW-1185">Reference proteome</keyword>
<sequence>MRRTNSNKSVGSRPKSAGQESMLAVTVSATSSGELEQQPSLDQQPLLQQHPQGFATGQPWQITALSVINDSTKWTVSATVFAVLLWQHNEYAAWCVVGAVFSAFLCKVLKHVIRQERPDQAQKSDPGMPSSHANSLNFLSVYAALSLNYHTRSHPTAVALAVCSVALGVFLTWLRVRLGYHTWPQVLVGAALGASTATGWFFFGTAAALPALQQTPAGLPLLYGTCLVAMAAFAVKNVMSWAKERKERQQKQQQQRQWQQQQLELLHSKLQAGSGSTAQQQQQQQQQQQESAVQPAVVSAGLAF</sequence>
<feature type="transmembrane region" description="Helical" evidence="3">
    <location>
        <begin position="186"/>
        <end position="209"/>
    </location>
</feature>
<feature type="transmembrane region" description="Helical" evidence="3">
    <location>
        <begin position="221"/>
        <end position="242"/>
    </location>
</feature>
<protein>
    <recommendedName>
        <fullName evidence="4">Phosphatidic acid phosphatase type 2/haloperoxidase domain-containing protein</fullName>
    </recommendedName>
</protein>
<reference evidence="5 6" key="1">
    <citation type="submission" date="2016-10" db="EMBL/GenBank/DDBJ databases">
        <authorList>
            <person name="Cai Z."/>
        </authorList>
    </citation>
    <scope>NUCLEOTIDE SEQUENCE [LARGE SCALE GENOMIC DNA]</scope>
</reference>
<dbReference type="Pfam" id="PF01569">
    <property type="entry name" value="PAP2"/>
    <property type="match status" value="1"/>
</dbReference>
<dbReference type="Proteomes" id="UP000256970">
    <property type="component" value="Unassembled WGS sequence"/>
</dbReference>
<evidence type="ECO:0000256" key="3">
    <source>
        <dbReference type="SAM" id="Phobius"/>
    </source>
</evidence>
<evidence type="ECO:0000256" key="2">
    <source>
        <dbReference type="SAM" id="MobiDB-lite"/>
    </source>
</evidence>
<dbReference type="GO" id="GO:0005789">
    <property type="term" value="C:endoplasmic reticulum membrane"/>
    <property type="evidence" value="ECO:0007669"/>
    <property type="project" value="TreeGrafter"/>
</dbReference>
<keyword evidence="3" id="KW-0472">Membrane</keyword>
<feature type="transmembrane region" description="Helical" evidence="3">
    <location>
        <begin position="157"/>
        <end position="174"/>
    </location>
</feature>
<proteinExistence type="predicted"/>
<evidence type="ECO:0000313" key="6">
    <source>
        <dbReference type="Proteomes" id="UP000256970"/>
    </source>
</evidence>
<keyword evidence="3" id="KW-1133">Transmembrane helix</keyword>
<dbReference type="AlphaFoldDB" id="A0A383VIH4"/>